<keyword evidence="2" id="KW-1185">Reference proteome</keyword>
<name>A0ACB8VQV2_9TELE</name>
<dbReference type="EMBL" id="CM041549">
    <property type="protein sequence ID" value="KAI3356903.1"/>
    <property type="molecule type" value="Genomic_DNA"/>
</dbReference>
<protein>
    <submittedName>
        <fullName evidence="1">Uncharacterized protein</fullName>
    </submittedName>
</protein>
<dbReference type="Proteomes" id="UP000831701">
    <property type="component" value="Chromosome 19"/>
</dbReference>
<sequence length="386" mass="44164">MTTSVILTSTSCDVDGENEIHGLVNSLEKSYMKMLKMSDPGNRVAIQLEGYEPSKETLDGDAPRSLLPCSSSCGYPVEISLLTHIFSSANTITFLIIWRRNCMLSRSSTFYLMAMSVADNLVLIFIVVLELSVKYHQQEPFWSYKPWCSLRDIFNYGAYNASTWLVVVFTVERFIAIHTWRIKTRICTPRCAAMIITSVSLFSHIFAIPYYWSNASVYENNQTRCIYNPKAPSHFIHTLVWCQTLQAYIFPFLIILTLNWLTLRLISLSNRVHVTADLTSRVNKVTPLLRSRKRKSVVLLVTVSMTFVLLSVTRAVTQIILRTAYTYTLDRNDYSVRINIAADTGTVLSLSKAAANMYLYVCTQTKFRQEFFACVRQVSFYCKTKL</sequence>
<gene>
    <name evidence="1" type="ORF">L3Q82_003548</name>
</gene>
<evidence type="ECO:0000313" key="1">
    <source>
        <dbReference type="EMBL" id="KAI3356903.1"/>
    </source>
</evidence>
<evidence type="ECO:0000313" key="2">
    <source>
        <dbReference type="Proteomes" id="UP000831701"/>
    </source>
</evidence>
<comment type="caution">
    <text evidence="1">The sequence shown here is derived from an EMBL/GenBank/DDBJ whole genome shotgun (WGS) entry which is preliminary data.</text>
</comment>
<reference evidence="1" key="1">
    <citation type="submission" date="2022-04" db="EMBL/GenBank/DDBJ databases">
        <title>Jade perch genome.</title>
        <authorList>
            <person name="Chao B."/>
        </authorList>
    </citation>
    <scope>NUCLEOTIDE SEQUENCE</scope>
    <source>
        <strain evidence="1">CB-2022</strain>
    </source>
</reference>
<proteinExistence type="predicted"/>
<accession>A0ACB8VQV2</accession>
<organism evidence="1 2">
    <name type="scientific">Scortum barcoo</name>
    <name type="common">barcoo grunter</name>
    <dbReference type="NCBI Taxonomy" id="214431"/>
    <lineage>
        <taxon>Eukaryota</taxon>
        <taxon>Metazoa</taxon>
        <taxon>Chordata</taxon>
        <taxon>Craniata</taxon>
        <taxon>Vertebrata</taxon>
        <taxon>Euteleostomi</taxon>
        <taxon>Actinopterygii</taxon>
        <taxon>Neopterygii</taxon>
        <taxon>Teleostei</taxon>
        <taxon>Neoteleostei</taxon>
        <taxon>Acanthomorphata</taxon>
        <taxon>Eupercaria</taxon>
        <taxon>Centrarchiformes</taxon>
        <taxon>Terapontoidei</taxon>
        <taxon>Terapontidae</taxon>
        <taxon>Scortum</taxon>
    </lineage>
</organism>